<feature type="chain" id="PRO_5047244918" description="PBP domain-containing protein" evidence="2">
    <location>
        <begin position="23"/>
        <end position="264"/>
    </location>
</feature>
<dbReference type="PANTHER" id="PTHR30570:SF1">
    <property type="entry name" value="PHOSPHATE-BINDING PROTEIN PSTS"/>
    <property type="match status" value="1"/>
</dbReference>
<name>A0ABQ4QXZ2_9HYPH</name>
<evidence type="ECO:0000256" key="2">
    <source>
        <dbReference type="SAM" id="SignalP"/>
    </source>
</evidence>
<reference evidence="4" key="1">
    <citation type="journal article" date="2021" name="Front. Microbiol.">
        <title>Comprehensive Comparative Genomics and Phenotyping of Methylobacterium Species.</title>
        <authorList>
            <person name="Alessa O."/>
            <person name="Ogura Y."/>
            <person name="Fujitani Y."/>
            <person name="Takami H."/>
            <person name="Hayashi T."/>
            <person name="Sahin N."/>
            <person name="Tani A."/>
        </authorList>
    </citation>
    <scope>NUCLEOTIDE SEQUENCE</scope>
    <source>
        <strain evidence="4">KCTC 52305</strain>
    </source>
</reference>
<accession>A0ABQ4QXZ2</accession>
<proteinExistence type="predicted"/>
<keyword evidence="5" id="KW-1185">Reference proteome</keyword>
<reference evidence="4" key="2">
    <citation type="submission" date="2021-08" db="EMBL/GenBank/DDBJ databases">
        <authorList>
            <person name="Tani A."/>
            <person name="Ola A."/>
            <person name="Ogura Y."/>
            <person name="Katsura K."/>
            <person name="Hayashi T."/>
        </authorList>
    </citation>
    <scope>NUCLEOTIDE SEQUENCE</scope>
    <source>
        <strain evidence="4">KCTC 52305</strain>
    </source>
</reference>
<dbReference type="Pfam" id="PF12849">
    <property type="entry name" value="PBP_like_2"/>
    <property type="match status" value="1"/>
</dbReference>
<feature type="signal peptide" evidence="2">
    <location>
        <begin position="1"/>
        <end position="22"/>
    </location>
</feature>
<dbReference type="RefSeq" id="WP_128561797.1">
    <property type="nucleotide sequence ID" value="NZ_BPQH01000008.1"/>
</dbReference>
<dbReference type="SUPFAM" id="SSF53850">
    <property type="entry name" value="Periplasmic binding protein-like II"/>
    <property type="match status" value="1"/>
</dbReference>
<feature type="domain" description="PBP" evidence="3">
    <location>
        <begin position="20"/>
        <end position="248"/>
    </location>
</feature>
<dbReference type="InterPro" id="IPR024370">
    <property type="entry name" value="PBP_domain"/>
</dbReference>
<protein>
    <recommendedName>
        <fullName evidence="3">PBP domain-containing protein</fullName>
    </recommendedName>
</protein>
<dbReference type="EMBL" id="BPQH01000008">
    <property type="protein sequence ID" value="GJD50262.1"/>
    <property type="molecule type" value="Genomic_DNA"/>
</dbReference>
<dbReference type="Proteomes" id="UP001055167">
    <property type="component" value="Unassembled WGS sequence"/>
</dbReference>
<evidence type="ECO:0000313" key="5">
    <source>
        <dbReference type="Proteomes" id="UP001055167"/>
    </source>
</evidence>
<sequence>MTKLPLTALLLGALILPGTARGAELAIVGTGDGIELLQALSAVFNADHPDIATSIPASIGSGGAVAAVGAERSVLGRIARPLSETEKAQGLVAVPVAKIPSAFFVHGTVSVQGLTAAQIAGIFGGAVTNWKEVGGDDLRIKVVRREETDSTLSVLRASMPGWRDLALTPYSKLATTTQDAVETVKRVPGSIGFGPYSVALDQGATVLAVDGRRPFDPDYPSAITLALVYKASTVDANARAFAAFVTSPRAQQTLAGRGGVPLGD</sequence>
<dbReference type="InterPro" id="IPR050811">
    <property type="entry name" value="Phosphate_ABC_transporter"/>
</dbReference>
<keyword evidence="1 2" id="KW-0732">Signal</keyword>
<organism evidence="4 5">
    <name type="scientific">Methylobacterium crusticola</name>
    <dbReference type="NCBI Taxonomy" id="1697972"/>
    <lineage>
        <taxon>Bacteria</taxon>
        <taxon>Pseudomonadati</taxon>
        <taxon>Pseudomonadota</taxon>
        <taxon>Alphaproteobacteria</taxon>
        <taxon>Hyphomicrobiales</taxon>
        <taxon>Methylobacteriaceae</taxon>
        <taxon>Methylobacterium</taxon>
    </lineage>
</organism>
<evidence type="ECO:0000259" key="3">
    <source>
        <dbReference type="Pfam" id="PF12849"/>
    </source>
</evidence>
<gene>
    <name evidence="4" type="ORF">OPKNFCMD_2999</name>
</gene>
<dbReference type="PANTHER" id="PTHR30570">
    <property type="entry name" value="PERIPLASMIC PHOSPHATE BINDING COMPONENT OF PHOSPHATE ABC TRANSPORTER"/>
    <property type="match status" value="1"/>
</dbReference>
<dbReference type="Gene3D" id="3.40.190.10">
    <property type="entry name" value="Periplasmic binding protein-like II"/>
    <property type="match status" value="2"/>
</dbReference>
<comment type="caution">
    <text evidence="4">The sequence shown here is derived from an EMBL/GenBank/DDBJ whole genome shotgun (WGS) entry which is preliminary data.</text>
</comment>
<evidence type="ECO:0000256" key="1">
    <source>
        <dbReference type="ARBA" id="ARBA00022729"/>
    </source>
</evidence>
<evidence type="ECO:0000313" key="4">
    <source>
        <dbReference type="EMBL" id="GJD50262.1"/>
    </source>
</evidence>